<feature type="transmembrane region" description="Helical" evidence="9">
    <location>
        <begin position="262"/>
        <end position="280"/>
    </location>
</feature>
<dbReference type="EMBL" id="UOFS01000039">
    <property type="protein sequence ID" value="VAW99034.1"/>
    <property type="molecule type" value="Genomic_DNA"/>
</dbReference>
<evidence type="ECO:0000256" key="1">
    <source>
        <dbReference type="ARBA" id="ARBA00004377"/>
    </source>
</evidence>
<dbReference type="Gene3D" id="3.30.420.370">
    <property type="match status" value="1"/>
</dbReference>
<dbReference type="NCBIfam" id="TIGR01709">
    <property type="entry name" value="typeII_sec_gspL"/>
    <property type="match status" value="1"/>
</dbReference>
<evidence type="ECO:0008006" key="13">
    <source>
        <dbReference type="Google" id="ProtNLM"/>
    </source>
</evidence>
<evidence type="ECO:0000256" key="5">
    <source>
        <dbReference type="ARBA" id="ARBA00022692"/>
    </source>
</evidence>
<dbReference type="InterPro" id="IPR025691">
    <property type="entry name" value="GspL_pp_dom"/>
</dbReference>
<dbReference type="GO" id="GO:0015627">
    <property type="term" value="C:type II protein secretion system complex"/>
    <property type="evidence" value="ECO:0007669"/>
    <property type="project" value="InterPro"/>
</dbReference>
<evidence type="ECO:0000313" key="12">
    <source>
        <dbReference type="EMBL" id="VAW99034.1"/>
    </source>
</evidence>
<dbReference type="PIRSF" id="PIRSF015761">
    <property type="entry name" value="Protein_L"/>
    <property type="match status" value="1"/>
</dbReference>
<dbReference type="InterPro" id="IPR024230">
    <property type="entry name" value="GspL_cyto_dom"/>
</dbReference>
<proteinExistence type="predicted"/>
<keyword evidence="5 9" id="KW-0812">Transmembrane</keyword>
<feature type="domain" description="GspL cytoplasmic actin-ATPase-like" evidence="10">
    <location>
        <begin position="30"/>
        <end position="252"/>
    </location>
</feature>
<dbReference type="Pfam" id="PF12693">
    <property type="entry name" value="GspL_C"/>
    <property type="match status" value="1"/>
</dbReference>
<keyword evidence="3" id="KW-1003">Cell membrane</keyword>
<evidence type="ECO:0000256" key="7">
    <source>
        <dbReference type="ARBA" id="ARBA00022989"/>
    </source>
</evidence>
<dbReference type="SUPFAM" id="SSF53067">
    <property type="entry name" value="Actin-like ATPase domain"/>
    <property type="match status" value="1"/>
</dbReference>
<dbReference type="InterPro" id="IPR007812">
    <property type="entry name" value="T2SS_protein-GspL"/>
</dbReference>
<keyword evidence="7 9" id="KW-1133">Transmembrane helix</keyword>
<dbReference type="Pfam" id="PF05134">
    <property type="entry name" value="T2SSL"/>
    <property type="match status" value="1"/>
</dbReference>
<feature type="domain" description="GspL periplasmic" evidence="11">
    <location>
        <begin position="259"/>
        <end position="411"/>
    </location>
</feature>
<dbReference type="GO" id="GO:0005886">
    <property type="term" value="C:plasma membrane"/>
    <property type="evidence" value="ECO:0007669"/>
    <property type="project" value="UniProtKB-SubCell"/>
</dbReference>
<dbReference type="InterPro" id="IPR043129">
    <property type="entry name" value="ATPase_NBD"/>
</dbReference>
<keyword evidence="2" id="KW-0813">Transport</keyword>
<evidence type="ECO:0000256" key="8">
    <source>
        <dbReference type="ARBA" id="ARBA00023136"/>
    </source>
</evidence>
<sequence length="413" mass="46498">MARLLFIRINEIQLTSADIEAANWVLVDKNDPQQIIDKGTLYDPPTLSLGDKAIVCIPASKLMLTKVSLPNSNINRLRKIVPFTFEDLILDDIEDVHFAIADVAVESDTAVAVIQKSLLDDNLSAIDALGINPTVMLPDCLCIPFAENTWTVFVEDDIALVRTDKDTGFTCAIDILELMLSQHLKEEGITEPENIKSYNVPQEIQNNIINISFETSVEFSTYEVSGNTEMLFLEQYLASTPSLNLLQGSYSRRQKMGQQFKPWIPVVGLLAAWLVLALLIDIVNYNKMSSTITALRQEQTKIYKSIFPKAKKIIAPRKQMEATLKQLRKKAGKNSSSATTMLTLSAKILKKYIVSIKSLRYRDSRLDIDIQLRSLQKLDELKEQLTNNGLWEVEVLSATSRDKFVESRIQIKG</sequence>
<dbReference type="AlphaFoldDB" id="A0A3B1AYA6"/>
<dbReference type="CDD" id="cd24017">
    <property type="entry name" value="ASKHA_T2SSL_N"/>
    <property type="match status" value="1"/>
</dbReference>
<evidence type="ECO:0000256" key="9">
    <source>
        <dbReference type="SAM" id="Phobius"/>
    </source>
</evidence>
<keyword evidence="4" id="KW-0997">Cell inner membrane</keyword>
<keyword evidence="6" id="KW-0653">Protein transport</keyword>
<organism evidence="12">
    <name type="scientific">hydrothermal vent metagenome</name>
    <dbReference type="NCBI Taxonomy" id="652676"/>
    <lineage>
        <taxon>unclassified sequences</taxon>
        <taxon>metagenomes</taxon>
        <taxon>ecological metagenomes</taxon>
    </lineage>
</organism>
<reference evidence="12" key="1">
    <citation type="submission" date="2018-06" db="EMBL/GenBank/DDBJ databases">
        <authorList>
            <person name="Zhirakovskaya E."/>
        </authorList>
    </citation>
    <scope>NUCLEOTIDE SEQUENCE</scope>
</reference>
<dbReference type="GO" id="GO:0015628">
    <property type="term" value="P:protein secretion by the type II secretion system"/>
    <property type="evidence" value="ECO:0007669"/>
    <property type="project" value="InterPro"/>
</dbReference>
<dbReference type="Gene3D" id="3.30.420.380">
    <property type="match status" value="1"/>
</dbReference>
<name>A0A3B1AYA6_9ZZZZ</name>
<evidence type="ECO:0000259" key="11">
    <source>
        <dbReference type="Pfam" id="PF12693"/>
    </source>
</evidence>
<dbReference type="Gene3D" id="3.30.1360.100">
    <property type="entry name" value="General secretion pathway protein M, EpsM"/>
    <property type="match status" value="1"/>
</dbReference>
<protein>
    <recommendedName>
        <fullName evidence="13">General secretion pathway protein L</fullName>
    </recommendedName>
</protein>
<evidence type="ECO:0000259" key="10">
    <source>
        <dbReference type="Pfam" id="PF05134"/>
    </source>
</evidence>
<comment type="subcellular location">
    <subcellularLocation>
        <location evidence="1">Cell inner membrane</location>
        <topology evidence="1">Single-pass membrane protein</topology>
    </subcellularLocation>
</comment>
<gene>
    <name evidence="12" type="ORF">MNBD_GAMMA22-1412</name>
</gene>
<evidence type="ECO:0000256" key="4">
    <source>
        <dbReference type="ARBA" id="ARBA00022519"/>
    </source>
</evidence>
<evidence type="ECO:0000256" key="2">
    <source>
        <dbReference type="ARBA" id="ARBA00022448"/>
    </source>
</evidence>
<keyword evidence="8 9" id="KW-0472">Membrane</keyword>
<dbReference type="GO" id="GO:0009276">
    <property type="term" value="C:Gram-negative-bacterium-type cell wall"/>
    <property type="evidence" value="ECO:0007669"/>
    <property type="project" value="InterPro"/>
</dbReference>
<evidence type="ECO:0000256" key="3">
    <source>
        <dbReference type="ARBA" id="ARBA00022475"/>
    </source>
</evidence>
<accession>A0A3B1AYA6</accession>
<evidence type="ECO:0000256" key="6">
    <source>
        <dbReference type="ARBA" id="ARBA00022927"/>
    </source>
</evidence>